<feature type="region of interest" description="Disordered" evidence="1">
    <location>
        <begin position="513"/>
        <end position="576"/>
    </location>
</feature>
<dbReference type="PANTHER" id="PTHR28013:SF4">
    <property type="entry name" value="MARVEL DOMAIN-CONTAINING PROTEIN"/>
    <property type="match status" value="1"/>
</dbReference>
<feature type="transmembrane region" description="Helical" evidence="2">
    <location>
        <begin position="12"/>
        <end position="31"/>
    </location>
</feature>
<accession>A0A5K1JWJ9</accession>
<feature type="region of interest" description="Disordered" evidence="1">
    <location>
        <begin position="384"/>
        <end position="407"/>
    </location>
</feature>
<gene>
    <name evidence="3" type="primary">D2EAY0</name>
</gene>
<dbReference type="GO" id="GO:0005886">
    <property type="term" value="C:plasma membrane"/>
    <property type="evidence" value="ECO:0007669"/>
    <property type="project" value="InterPro"/>
</dbReference>
<keyword evidence="2" id="KW-0812">Transmembrane</keyword>
<feature type="transmembrane region" description="Helical" evidence="2">
    <location>
        <begin position="169"/>
        <end position="194"/>
    </location>
</feature>
<protein>
    <submittedName>
        <fullName evidence="3">Rim9 protein</fullName>
    </submittedName>
</protein>
<feature type="transmembrane region" description="Helical" evidence="2">
    <location>
        <begin position="97"/>
        <end position="122"/>
    </location>
</feature>
<dbReference type="AlphaFoldDB" id="A0A5K1JWJ9"/>
<dbReference type="InterPro" id="IPR051380">
    <property type="entry name" value="pH-response_reg_palI/RIM9"/>
</dbReference>
<dbReference type="PANTHER" id="PTHR28013">
    <property type="entry name" value="PROTEIN DCV1-RELATED"/>
    <property type="match status" value="1"/>
</dbReference>
<evidence type="ECO:0000313" key="3">
    <source>
        <dbReference type="EMBL" id="VWO96725.1"/>
    </source>
</evidence>
<keyword evidence="2" id="KW-1133">Transmembrane helix</keyword>
<dbReference type="Pfam" id="PF06687">
    <property type="entry name" value="SUR7"/>
    <property type="match status" value="1"/>
</dbReference>
<reference evidence="3" key="1">
    <citation type="submission" date="2019-10" db="EMBL/GenBank/DDBJ databases">
        <authorList>
            <person name="Nor Muhammad N."/>
        </authorList>
    </citation>
    <scope>NUCLEOTIDE SEQUENCE</scope>
</reference>
<dbReference type="GO" id="GO:0035838">
    <property type="term" value="C:growing cell tip"/>
    <property type="evidence" value="ECO:0007669"/>
    <property type="project" value="TreeGrafter"/>
</dbReference>
<dbReference type="InterPro" id="IPR009571">
    <property type="entry name" value="SUR7/Rim9-like_fungi"/>
</dbReference>
<feature type="compositionally biased region" description="Pro residues" evidence="1">
    <location>
        <begin position="519"/>
        <end position="529"/>
    </location>
</feature>
<name>A0A5K1JWJ9_9APHY</name>
<feature type="compositionally biased region" description="Polar residues" evidence="1">
    <location>
        <begin position="536"/>
        <end position="549"/>
    </location>
</feature>
<sequence>MGLLRPATPGFLVTLAATILLAVVSFNVPIIKSIYFLKATITESDQTGIITLGTLGYCLDLNGNQTCSKPAVGYKIDINALLDNTTKIQIPEVLVKWITYALVLHIVALILAGISAVFGLLAHVREMSMAYCSTCVSGFSAAVALVAFIFDVVLFFLTRTRVNDSGGHAEIGTALWLTLAAWVLLFFAGCFYGLGRCCIRRRPRGFDREARPNVDTGYAEQVRLEAVKAEADRKARQAAGKNEVGLPAFQEYERQPLTSKSDEHEQFVEEAGNIVPYHVKTPSNGAGLGAGTAAYARQGNQQTTYAGGYAQAAPGNRSVDAYYNNSAPTAHPVPARQGSTHTQSAYSDPYAPSIAPAAVAGATAAGGYLAADAYGQYGHQQQLSAASGYGHGPRGTSSVSQPDGSAYNTGAAYNTGTGYNNVVDPFAAQPSQTQFNPDTYNASSYMYGQVSASSPQSAVAAANTNPYRATPERNYTLGGGGYGANVVPALDQNRASPAPSSSVYSATTSTMYPINTSVSPPPMPQPASPRGPREPATTTSQPLVSSPVQEQPPYNEAPPMYDAATAQPPGQWGAKH</sequence>
<dbReference type="EMBL" id="LR725870">
    <property type="protein sequence ID" value="VWO96725.1"/>
    <property type="molecule type" value="Genomic_DNA"/>
</dbReference>
<feature type="compositionally biased region" description="Polar residues" evidence="1">
    <location>
        <begin position="395"/>
        <end position="407"/>
    </location>
</feature>
<keyword evidence="2" id="KW-0472">Membrane</keyword>
<feature type="transmembrane region" description="Helical" evidence="2">
    <location>
        <begin position="128"/>
        <end position="157"/>
    </location>
</feature>
<organism evidence="3">
    <name type="scientific">Ganoderma boninense</name>
    <dbReference type="NCBI Taxonomy" id="34458"/>
    <lineage>
        <taxon>Eukaryota</taxon>
        <taxon>Fungi</taxon>
        <taxon>Dikarya</taxon>
        <taxon>Basidiomycota</taxon>
        <taxon>Agaricomycotina</taxon>
        <taxon>Agaricomycetes</taxon>
        <taxon>Polyporales</taxon>
        <taxon>Polyporaceae</taxon>
        <taxon>Ganoderma</taxon>
    </lineage>
</organism>
<proteinExistence type="predicted"/>
<feature type="region of interest" description="Disordered" evidence="1">
    <location>
        <begin position="324"/>
        <end position="345"/>
    </location>
</feature>
<evidence type="ECO:0000256" key="1">
    <source>
        <dbReference type="SAM" id="MobiDB-lite"/>
    </source>
</evidence>
<dbReference type="GO" id="GO:0032153">
    <property type="term" value="C:cell division site"/>
    <property type="evidence" value="ECO:0007669"/>
    <property type="project" value="TreeGrafter"/>
</dbReference>
<evidence type="ECO:0000256" key="2">
    <source>
        <dbReference type="SAM" id="Phobius"/>
    </source>
</evidence>